<evidence type="ECO:0008006" key="4">
    <source>
        <dbReference type="Google" id="ProtNLM"/>
    </source>
</evidence>
<comment type="caution">
    <text evidence="2">The sequence shown here is derived from an EMBL/GenBank/DDBJ whole genome shotgun (WGS) entry which is preliminary data.</text>
</comment>
<evidence type="ECO:0000313" key="1">
    <source>
        <dbReference type="EMBL" id="HGL41182.1"/>
    </source>
</evidence>
<name>A0A7C4E227_CALS0</name>
<proteinExistence type="predicted"/>
<dbReference type="EMBL" id="DRXG01000048">
    <property type="protein sequence ID" value="HHN52155.1"/>
    <property type="molecule type" value="Genomic_DNA"/>
</dbReference>
<dbReference type="AlphaFoldDB" id="A0A7C4E227"/>
<organism evidence="2">
    <name type="scientific">Caldiarchaeum subterraneum</name>
    <dbReference type="NCBI Taxonomy" id="311458"/>
    <lineage>
        <taxon>Archaea</taxon>
        <taxon>Nitrososphaerota</taxon>
        <taxon>Candidatus Caldarchaeales</taxon>
        <taxon>Candidatus Caldarchaeaceae</taxon>
        <taxon>Candidatus Caldarchaeum</taxon>
    </lineage>
</organism>
<accession>A0A7C4E227</accession>
<sequence length="118" mass="13663">MATELTPKERPEAHELLKKLRLLAKTLRTFLDTEDFTYFTESVKIHQEIKSSSIYQHLSGHLDLDNNMEQLQKIYETGGANMDDNAFGRMLDQVVYTIVRANIVSTGLEFKLKRMRKG</sequence>
<gene>
    <name evidence="3" type="ORF">ENM30_02450</name>
    <name evidence="2" type="ORF">ENT82_05180</name>
    <name evidence="1" type="ORF">ENU43_05920</name>
</gene>
<dbReference type="EMBL" id="DTCM01000074">
    <property type="protein sequence ID" value="HGL41182.1"/>
    <property type="molecule type" value="Genomic_DNA"/>
</dbReference>
<dbReference type="EMBL" id="DTAD01000055">
    <property type="protein sequence ID" value="HGN90502.1"/>
    <property type="molecule type" value="Genomic_DNA"/>
</dbReference>
<reference evidence="2" key="1">
    <citation type="journal article" date="2020" name="mSystems">
        <title>Genome- and Community-Level Interaction Insights into Carbon Utilization and Element Cycling Functions of Hydrothermarchaeota in Hydrothermal Sediment.</title>
        <authorList>
            <person name="Zhou Z."/>
            <person name="Liu Y."/>
            <person name="Xu W."/>
            <person name="Pan J."/>
            <person name="Luo Z.H."/>
            <person name="Li M."/>
        </authorList>
    </citation>
    <scope>NUCLEOTIDE SEQUENCE [LARGE SCALE GENOMIC DNA]</scope>
    <source>
        <strain evidence="3">SpSt-1073</strain>
        <strain evidence="2">SpSt-613</strain>
        <strain evidence="1">SpSt-669</strain>
    </source>
</reference>
<evidence type="ECO:0000313" key="2">
    <source>
        <dbReference type="EMBL" id="HGN90502.1"/>
    </source>
</evidence>
<protein>
    <recommendedName>
        <fullName evidence="4">DUF86 domain-containing protein</fullName>
    </recommendedName>
</protein>
<evidence type="ECO:0000313" key="3">
    <source>
        <dbReference type="EMBL" id="HHN52155.1"/>
    </source>
</evidence>